<dbReference type="AlphaFoldDB" id="A0AAF3ES62"/>
<sequence length="91" mass="10227">MISIRTLLFATLLLVLAVLCDMAAAQSDEETQFLRQFRAPSPKFIRFGRAGQKFIRFGRSANTWDDSALDDPEGIDLAMAKRAGQKFIRFG</sequence>
<feature type="signal peptide" evidence="1">
    <location>
        <begin position="1"/>
        <end position="25"/>
    </location>
</feature>
<dbReference type="Proteomes" id="UP000887575">
    <property type="component" value="Unassembled WGS sequence"/>
</dbReference>
<feature type="chain" id="PRO_5041914854" evidence="1">
    <location>
        <begin position="26"/>
        <end position="91"/>
    </location>
</feature>
<proteinExistence type="predicted"/>
<evidence type="ECO:0000256" key="1">
    <source>
        <dbReference type="SAM" id="SignalP"/>
    </source>
</evidence>
<accession>A0AAF3ES62</accession>
<keyword evidence="1" id="KW-0732">Signal</keyword>
<dbReference type="WBParaSite" id="MBELARI_LOCUS16972">
    <property type="protein sequence ID" value="MBELARI_LOCUS16972"/>
    <property type="gene ID" value="MBELARI_LOCUS16972"/>
</dbReference>
<evidence type="ECO:0000313" key="2">
    <source>
        <dbReference type="Proteomes" id="UP000887575"/>
    </source>
</evidence>
<name>A0AAF3ES62_9BILA</name>
<protein>
    <submittedName>
        <fullName evidence="3">Uncharacterized protein</fullName>
    </submittedName>
</protein>
<organism evidence="2 3">
    <name type="scientific">Mesorhabditis belari</name>
    <dbReference type="NCBI Taxonomy" id="2138241"/>
    <lineage>
        <taxon>Eukaryota</taxon>
        <taxon>Metazoa</taxon>
        <taxon>Ecdysozoa</taxon>
        <taxon>Nematoda</taxon>
        <taxon>Chromadorea</taxon>
        <taxon>Rhabditida</taxon>
        <taxon>Rhabditina</taxon>
        <taxon>Rhabditomorpha</taxon>
        <taxon>Rhabditoidea</taxon>
        <taxon>Rhabditidae</taxon>
        <taxon>Mesorhabditinae</taxon>
        <taxon>Mesorhabditis</taxon>
    </lineage>
</organism>
<keyword evidence="2" id="KW-1185">Reference proteome</keyword>
<evidence type="ECO:0000313" key="3">
    <source>
        <dbReference type="WBParaSite" id="MBELARI_LOCUS16972"/>
    </source>
</evidence>
<reference evidence="3" key="1">
    <citation type="submission" date="2024-02" db="UniProtKB">
        <authorList>
            <consortium name="WormBaseParasite"/>
        </authorList>
    </citation>
    <scope>IDENTIFICATION</scope>
</reference>